<dbReference type="GO" id="GO:0046656">
    <property type="term" value="P:folic acid biosynthetic process"/>
    <property type="evidence" value="ECO:0007669"/>
    <property type="project" value="UniProtKB-UniRule"/>
</dbReference>
<dbReference type="SMART" id="SM00905">
    <property type="entry name" value="FolB"/>
    <property type="match status" value="1"/>
</dbReference>
<comment type="pathway">
    <text evidence="2 6">Cofactor biosynthesis; tetrahydrofolate biosynthesis; 2-amino-4-hydroxy-6-hydroxymethyl-7,8-dihydropteridine diphosphate from 7,8-dihydroneopterin triphosphate: step 3/4.</text>
</comment>
<dbReference type="PANTHER" id="PTHR42844">
    <property type="entry name" value="DIHYDRONEOPTERIN ALDOLASE 1-RELATED"/>
    <property type="match status" value="1"/>
</dbReference>
<name>A0A7K1T0L1_9SPHI</name>
<dbReference type="AlphaFoldDB" id="A0A7K1T0L1"/>
<dbReference type="NCBIfam" id="TIGR00526">
    <property type="entry name" value="folB_dom"/>
    <property type="match status" value="1"/>
</dbReference>
<dbReference type="PANTHER" id="PTHR42844:SF1">
    <property type="entry name" value="DIHYDRONEOPTERIN ALDOLASE 1-RELATED"/>
    <property type="match status" value="1"/>
</dbReference>
<comment type="caution">
    <text evidence="8">The sequence shown here is derived from an EMBL/GenBank/DDBJ whole genome shotgun (WGS) entry which is preliminary data.</text>
</comment>
<keyword evidence="4 6" id="KW-0289">Folate biosynthesis</keyword>
<dbReference type="InterPro" id="IPR006156">
    <property type="entry name" value="Dihydroneopterin_aldolase"/>
</dbReference>
<keyword evidence="9" id="KW-1185">Reference proteome</keyword>
<dbReference type="GO" id="GO:0005737">
    <property type="term" value="C:cytoplasm"/>
    <property type="evidence" value="ECO:0007669"/>
    <property type="project" value="TreeGrafter"/>
</dbReference>
<evidence type="ECO:0000256" key="5">
    <source>
        <dbReference type="ARBA" id="ARBA00023239"/>
    </source>
</evidence>
<evidence type="ECO:0000256" key="6">
    <source>
        <dbReference type="RuleBase" id="RU362079"/>
    </source>
</evidence>
<keyword evidence="5 6" id="KW-0456">Lyase</keyword>
<dbReference type="Pfam" id="PF02152">
    <property type="entry name" value="FolB"/>
    <property type="match status" value="1"/>
</dbReference>
<dbReference type="SUPFAM" id="SSF55620">
    <property type="entry name" value="Tetrahydrobiopterin biosynthesis enzymes-like"/>
    <property type="match status" value="1"/>
</dbReference>
<sequence length="119" mass="13795">MIKVALHEVKFFAYHGFYPEEQILGNQFLVDAEVGFRSESIGDDEIANTVNYEKLHSILADEMKKPRKLLETLVQEMIVKIRSEFRFLETVKVGIKKLNPPLPGEVKYSLVEITWIKEV</sequence>
<comment type="catalytic activity">
    <reaction evidence="1 6">
        <text>7,8-dihydroneopterin = 6-hydroxymethyl-7,8-dihydropterin + glycolaldehyde</text>
        <dbReference type="Rhea" id="RHEA:10540"/>
        <dbReference type="ChEBI" id="CHEBI:17001"/>
        <dbReference type="ChEBI" id="CHEBI:17071"/>
        <dbReference type="ChEBI" id="CHEBI:44841"/>
        <dbReference type="EC" id="4.1.2.25"/>
    </reaction>
</comment>
<dbReference type="UniPathway" id="UPA00077">
    <property type="reaction ID" value="UER00154"/>
</dbReference>
<evidence type="ECO:0000256" key="2">
    <source>
        <dbReference type="ARBA" id="ARBA00005013"/>
    </source>
</evidence>
<evidence type="ECO:0000256" key="3">
    <source>
        <dbReference type="ARBA" id="ARBA00005708"/>
    </source>
</evidence>
<protein>
    <recommendedName>
        <fullName evidence="6">7,8-dihydroneopterin aldolase</fullName>
        <ecNumber evidence="6">4.1.2.25</ecNumber>
    </recommendedName>
</protein>
<evidence type="ECO:0000313" key="8">
    <source>
        <dbReference type="EMBL" id="MVN23112.1"/>
    </source>
</evidence>
<dbReference type="EMBL" id="WPIK01000018">
    <property type="protein sequence ID" value="MVN23112.1"/>
    <property type="molecule type" value="Genomic_DNA"/>
</dbReference>
<comment type="similarity">
    <text evidence="3 6">Belongs to the DHNA family.</text>
</comment>
<gene>
    <name evidence="8" type="primary">folB</name>
    <name evidence="8" type="ORF">GO621_16425</name>
</gene>
<evidence type="ECO:0000256" key="1">
    <source>
        <dbReference type="ARBA" id="ARBA00001353"/>
    </source>
</evidence>
<dbReference type="Gene3D" id="3.30.1130.10">
    <property type="match status" value="1"/>
</dbReference>
<evidence type="ECO:0000313" key="9">
    <source>
        <dbReference type="Proteomes" id="UP000462014"/>
    </source>
</evidence>
<dbReference type="NCBIfam" id="TIGR00525">
    <property type="entry name" value="folB"/>
    <property type="match status" value="1"/>
</dbReference>
<accession>A0A7K1T0L1</accession>
<feature type="domain" description="Dihydroneopterin aldolase/epimerase" evidence="7">
    <location>
        <begin position="4"/>
        <end position="115"/>
    </location>
</feature>
<evidence type="ECO:0000259" key="7">
    <source>
        <dbReference type="SMART" id="SM00905"/>
    </source>
</evidence>
<dbReference type="InterPro" id="IPR043133">
    <property type="entry name" value="GTP-CH-I_C/QueF"/>
</dbReference>
<dbReference type="InterPro" id="IPR006157">
    <property type="entry name" value="FolB_dom"/>
</dbReference>
<dbReference type="Proteomes" id="UP000462014">
    <property type="component" value="Unassembled WGS sequence"/>
</dbReference>
<evidence type="ECO:0000256" key="4">
    <source>
        <dbReference type="ARBA" id="ARBA00022909"/>
    </source>
</evidence>
<organism evidence="8 9">
    <name type="scientific">Mucilaginibacter arboris</name>
    <dbReference type="NCBI Taxonomy" id="2682090"/>
    <lineage>
        <taxon>Bacteria</taxon>
        <taxon>Pseudomonadati</taxon>
        <taxon>Bacteroidota</taxon>
        <taxon>Sphingobacteriia</taxon>
        <taxon>Sphingobacteriales</taxon>
        <taxon>Sphingobacteriaceae</taxon>
        <taxon>Mucilaginibacter</taxon>
    </lineage>
</organism>
<dbReference type="EC" id="4.1.2.25" evidence="6"/>
<comment type="function">
    <text evidence="6">Catalyzes the conversion of 7,8-dihydroneopterin to 6-hydroxymethyl-7,8-dihydropterin.</text>
</comment>
<proteinExistence type="inferred from homology"/>
<dbReference type="GO" id="GO:0004150">
    <property type="term" value="F:dihydroneopterin aldolase activity"/>
    <property type="evidence" value="ECO:0007669"/>
    <property type="project" value="UniProtKB-UniRule"/>
</dbReference>
<dbReference type="RefSeq" id="WP_157569025.1">
    <property type="nucleotide sequence ID" value="NZ_WPIK01000018.1"/>
</dbReference>
<dbReference type="GO" id="GO:0046654">
    <property type="term" value="P:tetrahydrofolate biosynthetic process"/>
    <property type="evidence" value="ECO:0007669"/>
    <property type="project" value="UniProtKB-UniRule"/>
</dbReference>
<reference evidence="8 9" key="1">
    <citation type="submission" date="2019-12" db="EMBL/GenBank/DDBJ databases">
        <title>Mucilaginibacter sp. HMF7410 genome sequencing and assembly.</title>
        <authorList>
            <person name="Kang H."/>
            <person name="Cha I."/>
            <person name="Kim H."/>
            <person name="Joh K."/>
        </authorList>
    </citation>
    <scope>NUCLEOTIDE SEQUENCE [LARGE SCALE GENOMIC DNA]</scope>
    <source>
        <strain evidence="8 9">HMF7410</strain>
    </source>
</reference>